<organism evidence="4 5">
    <name type="scientific">Polypedilum vanderplanki</name>
    <name type="common">Sleeping chironomid midge</name>
    <dbReference type="NCBI Taxonomy" id="319348"/>
    <lineage>
        <taxon>Eukaryota</taxon>
        <taxon>Metazoa</taxon>
        <taxon>Ecdysozoa</taxon>
        <taxon>Arthropoda</taxon>
        <taxon>Hexapoda</taxon>
        <taxon>Insecta</taxon>
        <taxon>Pterygota</taxon>
        <taxon>Neoptera</taxon>
        <taxon>Endopterygota</taxon>
        <taxon>Diptera</taxon>
        <taxon>Nematocera</taxon>
        <taxon>Chironomoidea</taxon>
        <taxon>Chironomidae</taxon>
        <taxon>Chironominae</taxon>
        <taxon>Polypedilum</taxon>
        <taxon>Polypedilum</taxon>
    </lineage>
</organism>
<dbReference type="Proteomes" id="UP001107558">
    <property type="component" value="Chromosome 3"/>
</dbReference>
<evidence type="ECO:0000256" key="1">
    <source>
        <dbReference type="ARBA" id="ARBA00004173"/>
    </source>
</evidence>
<dbReference type="GO" id="GO:0000963">
    <property type="term" value="P:mitochondrial RNA processing"/>
    <property type="evidence" value="ECO:0007669"/>
    <property type="project" value="TreeGrafter"/>
</dbReference>
<evidence type="ECO:0000313" key="5">
    <source>
        <dbReference type="Proteomes" id="UP001107558"/>
    </source>
</evidence>
<comment type="caution">
    <text evidence="4">The sequence shown here is derived from an EMBL/GenBank/DDBJ whole genome shotgun (WGS) entry which is preliminary data.</text>
</comment>
<comment type="subcellular location">
    <subcellularLocation>
        <location evidence="1">Mitochondrion</location>
    </subcellularLocation>
</comment>
<dbReference type="PANTHER" id="PTHR21228:SF69">
    <property type="entry name" value="GH07286P"/>
    <property type="match status" value="1"/>
</dbReference>
<dbReference type="PANTHER" id="PTHR21228">
    <property type="entry name" value="FAST LEU-RICH DOMAIN-CONTAINING"/>
    <property type="match status" value="1"/>
</dbReference>
<gene>
    <name evidence="4" type="ORF">PVAND_003752</name>
</gene>
<keyword evidence="2" id="KW-0496">Mitochondrion</keyword>
<dbReference type="OrthoDB" id="6501018at2759"/>
<dbReference type="EMBL" id="JADBJN010000003">
    <property type="protein sequence ID" value="KAG5673732.1"/>
    <property type="molecule type" value="Genomic_DNA"/>
</dbReference>
<dbReference type="Pfam" id="PF06743">
    <property type="entry name" value="FAST_1"/>
    <property type="match status" value="1"/>
</dbReference>
<dbReference type="AlphaFoldDB" id="A0A9J6BV08"/>
<dbReference type="GO" id="GO:0035770">
    <property type="term" value="C:ribonucleoprotein granule"/>
    <property type="evidence" value="ECO:0007669"/>
    <property type="project" value="TreeGrafter"/>
</dbReference>
<protein>
    <recommendedName>
        <fullName evidence="3">RAP domain-containing protein</fullName>
    </recommendedName>
</protein>
<dbReference type="InterPro" id="IPR013579">
    <property type="entry name" value="FAST_2"/>
</dbReference>
<proteinExistence type="predicted"/>
<dbReference type="GO" id="GO:0005759">
    <property type="term" value="C:mitochondrial matrix"/>
    <property type="evidence" value="ECO:0007669"/>
    <property type="project" value="TreeGrafter"/>
</dbReference>
<evidence type="ECO:0000259" key="3">
    <source>
        <dbReference type="PROSITE" id="PS51286"/>
    </source>
</evidence>
<dbReference type="PROSITE" id="PS51286">
    <property type="entry name" value="RAP"/>
    <property type="match status" value="1"/>
</dbReference>
<dbReference type="Pfam" id="PF08368">
    <property type="entry name" value="FAST_2"/>
    <property type="match status" value="1"/>
</dbReference>
<dbReference type="GO" id="GO:0003723">
    <property type="term" value="F:RNA binding"/>
    <property type="evidence" value="ECO:0007669"/>
    <property type="project" value="TreeGrafter"/>
</dbReference>
<reference evidence="4" key="1">
    <citation type="submission" date="2021-03" db="EMBL/GenBank/DDBJ databases">
        <title>Chromosome level genome of the anhydrobiotic midge Polypedilum vanderplanki.</title>
        <authorList>
            <person name="Yoshida Y."/>
            <person name="Kikawada T."/>
            <person name="Gusev O."/>
        </authorList>
    </citation>
    <scope>NUCLEOTIDE SEQUENCE</scope>
    <source>
        <strain evidence="4">NIAS01</strain>
        <tissue evidence="4">Whole body or cell culture</tissue>
    </source>
</reference>
<dbReference type="InterPro" id="IPR010622">
    <property type="entry name" value="FAST_Leu-rich"/>
</dbReference>
<name>A0A9J6BV08_POLVA</name>
<dbReference type="GO" id="GO:0044528">
    <property type="term" value="P:regulation of mitochondrial mRNA stability"/>
    <property type="evidence" value="ECO:0007669"/>
    <property type="project" value="InterPro"/>
</dbReference>
<feature type="domain" description="RAP" evidence="3">
    <location>
        <begin position="514"/>
        <end position="573"/>
    </location>
</feature>
<evidence type="ECO:0000313" key="4">
    <source>
        <dbReference type="EMBL" id="KAG5673732.1"/>
    </source>
</evidence>
<dbReference type="SMART" id="SM00952">
    <property type="entry name" value="RAP"/>
    <property type="match status" value="1"/>
</dbReference>
<dbReference type="InterPro" id="IPR050870">
    <property type="entry name" value="FAST_kinase"/>
</dbReference>
<evidence type="ECO:0000256" key="2">
    <source>
        <dbReference type="ARBA" id="ARBA00023128"/>
    </source>
</evidence>
<sequence>MLFIKIERRRLLFFFDFFVKFNKNKLNNTMLKLNLGKISLLANMRNFSIAKTLFASTNALAESNDSLVQSAKSQNTKKSRKNPTIAAVFDTLSKEDEIPQKLSSDKLSIDEIILKAKTVNGLLNISEANKEIIERKHALKIVSRLAEWSSIDQVNLSEFENDPRFIKLCRMLGRAVKSNSTATAPVKKPETVRSSDLDTVLNVKNDDEAAKLVASITMSQMVKVMKNLGITKRRSTPLLRSLAFNICGKDEKLNIKECSDILYAMSNLNFPEPVLMSKLCDDIQLGLQNSQIQKSSAIGSMLTSMSFLKYREPVVLDALTQWILQNQSICRTQDIAALCMTLASLNYMPVAFENEIKSKLIPSLTVYDFKNSLEYLTFVWSLLALNISNAEAFNSVLKQEFIDQLTNECKNEIPIGAKIKLLNINGGVKLFMPTYKGAMLTRSVHENIYNIPLVYNQDKQLLSKSMADTLKNIVPEACLKVNVDTHMGFLVDAEFYVDEKSNPISNATANSKRIALMINHYHDMCLGPKQYPSGITALNRRLLTQAGYEVIDVNHSEFSVNDLLLKRVQYLQNLLKPKH</sequence>
<keyword evidence="5" id="KW-1185">Reference proteome</keyword>
<accession>A0A9J6BV08</accession>
<dbReference type="InterPro" id="IPR013584">
    <property type="entry name" value="RAP"/>
</dbReference>